<evidence type="ECO:0000313" key="3">
    <source>
        <dbReference type="Proteomes" id="UP000681340"/>
    </source>
</evidence>
<dbReference type="AlphaFoldDB" id="A0A919VNE1"/>
<evidence type="ECO:0000256" key="1">
    <source>
        <dbReference type="SAM" id="Phobius"/>
    </source>
</evidence>
<feature type="transmembrane region" description="Helical" evidence="1">
    <location>
        <begin position="20"/>
        <end position="44"/>
    </location>
</feature>
<dbReference type="EMBL" id="BOQL01000029">
    <property type="protein sequence ID" value="GIM70046.1"/>
    <property type="molecule type" value="Genomic_DNA"/>
</dbReference>
<gene>
    <name evidence="2" type="ORF">Aau02nite_39180</name>
</gene>
<keyword evidence="1" id="KW-1133">Transmembrane helix</keyword>
<feature type="transmembrane region" description="Helical" evidence="1">
    <location>
        <begin position="71"/>
        <end position="89"/>
    </location>
</feature>
<name>A0A919VNE1_9ACTN</name>
<protein>
    <submittedName>
        <fullName evidence="2">Uncharacterized protein</fullName>
    </submittedName>
</protein>
<comment type="caution">
    <text evidence="2">The sequence shown here is derived from an EMBL/GenBank/DDBJ whole genome shotgun (WGS) entry which is preliminary data.</text>
</comment>
<evidence type="ECO:0000313" key="2">
    <source>
        <dbReference type="EMBL" id="GIM70046.1"/>
    </source>
</evidence>
<organism evidence="2 3">
    <name type="scientific">Actinoplanes auranticolor</name>
    <dbReference type="NCBI Taxonomy" id="47988"/>
    <lineage>
        <taxon>Bacteria</taxon>
        <taxon>Bacillati</taxon>
        <taxon>Actinomycetota</taxon>
        <taxon>Actinomycetes</taxon>
        <taxon>Micromonosporales</taxon>
        <taxon>Micromonosporaceae</taxon>
        <taxon>Actinoplanes</taxon>
    </lineage>
</organism>
<proteinExistence type="predicted"/>
<accession>A0A919VNE1</accession>
<sequence>MQNVPPGPRTDRRRDLAGWLLTPLMTLVLGPAVAASVGLLMVLWGGLGEVPEVCAETVADNRCEEISLEMVSQHIAVFGVLWLALWLLPWWRELRGVRTGIAVLACVVLVAAPLRMN</sequence>
<keyword evidence="1" id="KW-0812">Transmembrane</keyword>
<dbReference type="RefSeq" id="WP_212989920.1">
    <property type="nucleotide sequence ID" value="NZ_BAABEA010000053.1"/>
</dbReference>
<reference evidence="2" key="1">
    <citation type="submission" date="2021-03" db="EMBL/GenBank/DDBJ databases">
        <title>Whole genome shotgun sequence of Actinoplanes auranticolor NBRC 12245.</title>
        <authorList>
            <person name="Komaki H."/>
            <person name="Tamura T."/>
        </authorList>
    </citation>
    <scope>NUCLEOTIDE SEQUENCE</scope>
    <source>
        <strain evidence="2">NBRC 12245</strain>
    </source>
</reference>
<keyword evidence="3" id="KW-1185">Reference proteome</keyword>
<feature type="transmembrane region" description="Helical" evidence="1">
    <location>
        <begin position="96"/>
        <end position="114"/>
    </location>
</feature>
<dbReference type="Proteomes" id="UP000681340">
    <property type="component" value="Unassembled WGS sequence"/>
</dbReference>
<keyword evidence="1" id="KW-0472">Membrane</keyword>